<keyword evidence="10" id="KW-1185">Reference proteome</keyword>
<reference evidence="9" key="1">
    <citation type="journal article" date="2023" name="Mol. Phylogenet. Evol.">
        <title>Genome-scale phylogeny and comparative genomics of the fungal order Sordariales.</title>
        <authorList>
            <person name="Hensen N."/>
            <person name="Bonometti L."/>
            <person name="Westerberg I."/>
            <person name="Brannstrom I.O."/>
            <person name="Guillou S."/>
            <person name="Cros-Aarteil S."/>
            <person name="Calhoun S."/>
            <person name="Haridas S."/>
            <person name="Kuo A."/>
            <person name="Mondo S."/>
            <person name="Pangilinan J."/>
            <person name="Riley R."/>
            <person name="LaButti K."/>
            <person name="Andreopoulos B."/>
            <person name="Lipzen A."/>
            <person name="Chen C."/>
            <person name="Yan M."/>
            <person name="Daum C."/>
            <person name="Ng V."/>
            <person name="Clum A."/>
            <person name="Steindorff A."/>
            <person name="Ohm R.A."/>
            <person name="Martin F."/>
            <person name="Silar P."/>
            <person name="Natvig D.O."/>
            <person name="Lalanne C."/>
            <person name="Gautier V."/>
            <person name="Ament-Velasquez S.L."/>
            <person name="Kruys A."/>
            <person name="Hutchinson M.I."/>
            <person name="Powell A.J."/>
            <person name="Barry K."/>
            <person name="Miller A.N."/>
            <person name="Grigoriev I.V."/>
            <person name="Debuchy R."/>
            <person name="Gladieux P."/>
            <person name="Hiltunen Thoren M."/>
            <person name="Johannesson H."/>
        </authorList>
    </citation>
    <scope>NUCLEOTIDE SEQUENCE</scope>
    <source>
        <strain evidence="9">PSN309</strain>
    </source>
</reference>
<evidence type="ECO:0000313" key="9">
    <source>
        <dbReference type="EMBL" id="KAK4187336.1"/>
    </source>
</evidence>
<keyword evidence="4 7" id="KW-0479">Metal-binding</keyword>
<feature type="binding site" description="axial binding residue" evidence="7">
    <location>
        <position position="451"/>
    </location>
    <ligand>
        <name>heme</name>
        <dbReference type="ChEBI" id="CHEBI:30413"/>
    </ligand>
    <ligandPart>
        <name>Fe</name>
        <dbReference type="ChEBI" id="CHEBI:18248"/>
    </ligandPart>
</feature>
<comment type="cofactor">
    <cofactor evidence="1 7">
        <name>heme</name>
        <dbReference type="ChEBI" id="CHEBI:30413"/>
    </cofactor>
</comment>
<accession>A0AAN6WTR4</accession>
<evidence type="ECO:0000256" key="1">
    <source>
        <dbReference type="ARBA" id="ARBA00001971"/>
    </source>
</evidence>
<comment type="caution">
    <text evidence="9">The sequence shown here is derived from an EMBL/GenBank/DDBJ whole genome shotgun (WGS) entry which is preliminary data.</text>
</comment>
<evidence type="ECO:0000256" key="5">
    <source>
        <dbReference type="ARBA" id="ARBA00023004"/>
    </source>
</evidence>
<dbReference type="GO" id="GO:0005506">
    <property type="term" value="F:iron ion binding"/>
    <property type="evidence" value="ECO:0007669"/>
    <property type="project" value="InterPro"/>
</dbReference>
<dbReference type="Proteomes" id="UP001302126">
    <property type="component" value="Unassembled WGS sequence"/>
</dbReference>
<feature type="region of interest" description="Disordered" evidence="8">
    <location>
        <begin position="483"/>
        <end position="502"/>
    </location>
</feature>
<evidence type="ECO:0000256" key="6">
    <source>
        <dbReference type="ARBA" id="ARBA00023033"/>
    </source>
</evidence>
<gene>
    <name evidence="9" type="ORF">QBC35DRAFT_515523</name>
</gene>
<evidence type="ECO:0000256" key="2">
    <source>
        <dbReference type="ARBA" id="ARBA00010617"/>
    </source>
</evidence>
<dbReference type="AlphaFoldDB" id="A0AAN6WTR4"/>
<dbReference type="CDD" id="cd11040">
    <property type="entry name" value="CYP7_CYP8-like"/>
    <property type="match status" value="1"/>
</dbReference>
<feature type="compositionally biased region" description="Basic and acidic residues" evidence="8">
    <location>
        <begin position="485"/>
        <end position="497"/>
    </location>
</feature>
<protein>
    <submittedName>
        <fullName evidence="9">Cytochrome P450</fullName>
    </submittedName>
</protein>
<keyword evidence="6" id="KW-0503">Monooxygenase</keyword>
<dbReference type="GO" id="GO:0020037">
    <property type="term" value="F:heme binding"/>
    <property type="evidence" value="ECO:0007669"/>
    <property type="project" value="InterPro"/>
</dbReference>
<name>A0AAN6WTR4_9PEZI</name>
<comment type="similarity">
    <text evidence="2">Belongs to the cytochrome P450 family.</text>
</comment>
<organism evidence="9 10">
    <name type="scientific">Podospora australis</name>
    <dbReference type="NCBI Taxonomy" id="1536484"/>
    <lineage>
        <taxon>Eukaryota</taxon>
        <taxon>Fungi</taxon>
        <taxon>Dikarya</taxon>
        <taxon>Ascomycota</taxon>
        <taxon>Pezizomycotina</taxon>
        <taxon>Sordariomycetes</taxon>
        <taxon>Sordariomycetidae</taxon>
        <taxon>Sordariales</taxon>
        <taxon>Podosporaceae</taxon>
        <taxon>Podospora</taxon>
    </lineage>
</organism>
<dbReference type="Gene3D" id="1.10.630.10">
    <property type="entry name" value="Cytochrome P450"/>
    <property type="match status" value="1"/>
</dbReference>
<dbReference type="SUPFAM" id="SSF48264">
    <property type="entry name" value="Cytochrome P450"/>
    <property type="match status" value="1"/>
</dbReference>
<dbReference type="PANTHER" id="PTHR24304:SF2">
    <property type="entry name" value="24-HYDROXYCHOLESTEROL 7-ALPHA-HYDROXYLASE"/>
    <property type="match status" value="1"/>
</dbReference>
<reference evidence="9" key="2">
    <citation type="submission" date="2023-05" db="EMBL/GenBank/DDBJ databases">
        <authorList>
            <consortium name="Lawrence Berkeley National Laboratory"/>
            <person name="Steindorff A."/>
            <person name="Hensen N."/>
            <person name="Bonometti L."/>
            <person name="Westerberg I."/>
            <person name="Brannstrom I.O."/>
            <person name="Guillou S."/>
            <person name="Cros-Aarteil S."/>
            <person name="Calhoun S."/>
            <person name="Haridas S."/>
            <person name="Kuo A."/>
            <person name="Mondo S."/>
            <person name="Pangilinan J."/>
            <person name="Riley R."/>
            <person name="Labutti K."/>
            <person name="Andreopoulos B."/>
            <person name="Lipzen A."/>
            <person name="Chen C."/>
            <person name="Yanf M."/>
            <person name="Daum C."/>
            <person name="Ng V."/>
            <person name="Clum A."/>
            <person name="Ohm R."/>
            <person name="Martin F."/>
            <person name="Silar P."/>
            <person name="Natvig D."/>
            <person name="Lalanne C."/>
            <person name="Gautier V."/>
            <person name="Ament-Velasquez S.L."/>
            <person name="Kruys A."/>
            <person name="Hutchinson M.I."/>
            <person name="Powell A.J."/>
            <person name="Barry K."/>
            <person name="Miller A.N."/>
            <person name="Grigoriev I.V."/>
            <person name="Debuchy R."/>
            <person name="Gladieux P."/>
            <person name="Thoren M.H."/>
            <person name="Johannesson H."/>
        </authorList>
    </citation>
    <scope>NUCLEOTIDE SEQUENCE</scope>
    <source>
        <strain evidence="9">PSN309</strain>
    </source>
</reference>
<evidence type="ECO:0000256" key="3">
    <source>
        <dbReference type="ARBA" id="ARBA00022617"/>
    </source>
</evidence>
<evidence type="ECO:0000256" key="8">
    <source>
        <dbReference type="SAM" id="MobiDB-lite"/>
    </source>
</evidence>
<dbReference type="InterPro" id="IPR036396">
    <property type="entry name" value="Cyt_P450_sf"/>
</dbReference>
<dbReference type="InterPro" id="IPR050529">
    <property type="entry name" value="CYP450_sterol_14alpha_dmase"/>
</dbReference>
<evidence type="ECO:0000256" key="4">
    <source>
        <dbReference type="ARBA" id="ARBA00022723"/>
    </source>
</evidence>
<keyword evidence="6" id="KW-0560">Oxidoreductase</keyword>
<sequence>MVSNSDEPPSLPETIPYITNTYQVVLHTSAFLRRLKTALDGTNNGKGIIKYNLGGPFKSVYIVARGEKNIQAFLRGSRDLDSEPFIHMGMENLWGFSKKDADKFKNDSSGRLKNPNPLSGTTGTRYWAGMHQLYDEFLTKPHHANALSHKFLEVFNDRLENQFTVGKWTETSVVAFMKEHMFQASMTALFGTERLKIAPETHGLYWVYEAYAWHFFYGVPRWMFPSAYKARDELYAAGKKYLDAAWKNFDWNGQEDWEPHFGSRFARETARWMREAAGFDEKTQAGFFTLLLFALHSNTLPTCTWMLIYLCKDPELFQAVREEALSAYYSQDEGTGRPKEIDVGKLVMLPLLQSVFAETLRLHMSFTNIREARKDMVFDGYKIKKGSWMQAFTGISHREEAVWGREGHPADEFWVGRHLTWSENDGKQVPQFSIAGKGGDFYPFGGGTGMCPGRHFAKQEALVALAAIVTRFDVEFVEWTNQDGSKSDREARGDEKFAGAGTMPADRDMKIRWKRLW</sequence>
<dbReference type="PRINTS" id="PR00465">
    <property type="entry name" value="EP450IV"/>
</dbReference>
<dbReference type="EMBL" id="MU864404">
    <property type="protein sequence ID" value="KAK4187336.1"/>
    <property type="molecule type" value="Genomic_DNA"/>
</dbReference>
<dbReference type="PANTHER" id="PTHR24304">
    <property type="entry name" value="CYTOCHROME P450 FAMILY 7"/>
    <property type="match status" value="1"/>
</dbReference>
<evidence type="ECO:0000313" key="10">
    <source>
        <dbReference type="Proteomes" id="UP001302126"/>
    </source>
</evidence>
<dbReference type="InterPro" id="IPR001128">
    <property type="entry name" value="Cyt_P450"/>
</dbReference>
<evidence type="ECO:0000256" key="7">
    <source>
        <dbReference type="PIRSR" id="PIRSR602403-1"/>
    </source>
</evidence>
<dbReference type="GO" id="GO:0008395">
    <property type="term" value="F:steroid hydroxylase activity"/>
    <property type="evidence" value="ECO:0007669"/>
    <property type="project" value="TreeGrafter"/>
</dbReference>
<dbReference type="InterPro" id="IPR002403">
    <property type="entry name" value="Cyt_P450_E_grp-IV"/>
</dbReference>
<proteinExistence type="inferred from homology"/>
<dbReference type="Pfam" id="PF00067">
    <property type="entry name" value="p450"/>
    <property type="match status" value="1"/>
</dbReference>
<dbReference type="GO" id="GO:0016705">
    <property type="term" value="F:oxidoreductase activity, acting on paired donors, with incorporation or reduction of molecular oxygen"/>
    <property type="evidence" value="ECO:0007669"/>
    <property type="project" value="InterPro"/>
</dbReference>
<keyword evidence="3 7" id="KW-0349">Heme</keyword>
<keyword evidence="5 7" id="KW-0408">Iron</keyword>